<keyword evidence="2" id="KW-1185">Reference proteome</keyword>
<gene>
    <name evidence="1" type="ORF">CVM52_22200</name>
</gene>
<evidence type="ECO:0000313" key="1">
    <source>
        <dbReference type="EMBL" id="PJE34449.1"/>
    </source>
</evidence>
<sequence>MMAGIGHNNGPTLERGQSYRAYQWRRAQKQMMPNTIPLMIVRMRLRRAAELGMDYKAYARIRQASGQDIMGLLFSSNALRIIGDGAKMPEAERRALDRVKAAEKLSLVHLPNRPDQVLQANPVLDATEAAPRFTDSWSQMRERIEGFIRARKLPGSQLVIIGDAPLESDWMAAAKAAGYLPAAEYFPHQAG</sequence>
<dbReference type="OrthoDB" id="7644647at2"/>
<accession>A0A2M8IVA0</accession>
<name>A0A2M8IVA0_9RHOB</name>
<proteinExistence type="predicted"/>
<evidence type="ECO:0000313" key="2">
    <source>
        <dbReference type="Proteomes" id="UP000231553"/>
    </source>
</evidence>
<dbReference type="Proteomes" id="UP000231553">
    <property type="component" value="Unassembled WGS sequence"/>
</dbReference>
<protein>
    <submittedName>
        <fullName evidence="1">Uncharacterized protein</fullName>
    </submittedName>
</protein>
<organism evidence="1 2">
    <name type="scientific">Pseudooceanicola lipolyticus</name>
    <dbReference type="NCBI Taxonomy" id="2029104"/>
    <lineage>
        <taxon>Bacteria</taxon>
        <taxon>Pseudomonadati</taxon>
        <taxon>Pseudomonadota</taxon>
        <taxon>Alphaproteobacteria</taxon>
        <taxon>Rhodobacterales</taxon>
        <taxon>Paracoccaceae</taxon>
        <taxon>Pseudooceanicola</taxon>
    </lineage>
</organism>
<dbReference type="EMBL" id="PGTB01000180">
    <property type="protein sequence ID" value="PJE34449.1"/>
    <property type="molecule type" value="Genomic_DNA"/>
</dbReference>
<comment type="caution">
    <text evidence="1">The sequence shown here is derived from an EMBL/GenBank/DDBJ whole genome shotgun (WGS) entry which is preliminary data.</text>
</comment>
<reference evidence="1 2" key="1">
    <citation type="journal article" date="2018" name="Int. J. Syst. Evol. Microbiol.">
        <title>Pseudooceanicola lipolyticus sp. nov., a marine alphaproteobacterium, reclassification of Oceanicola flagellatus as Pseudooceanicola flagellatus comb. nov. and emended description of the genus Pseudooceanicola.</title>
        <authorList>
            <person name="Huang M.-M."/>
            <person name="Guo L.-L."/>
            <person name="Wu Y.-H."/>
            <person name="Lai Q.-L."/>
            <person name="Shao Z.-Z."/>
            <person name="Wang C.-S."/>
            <person name="Wu M."/>
            <person name="Xu X.-W."/>
        </authorList>
    </citation>
    <scope>NUCLEOTIDE SEQUENCE [LARGE SCALE GENOMIC DNA]</scope>
    <source>
        <strain evidence="1 2">157</strain>
    </source>
</reference>
<dbReference type="AlphaFoldDB" id="A0A2M8IVA0"/>